<dbReference type="InterPro" id="IPR040976">
    <property type="entry name" value="Pkinase_fungal"/>
</dbReference>
<evidence type="ECO:0000259" key="2">
    <source>
        <dbReference type="PROSITE" id="PS50011"/>
    </source>
</evidence>
<dbReference type="SUPFAM" id="SSF56112">
    <property type="entry name" value="Protein kinase-like (PK-like)"/>
    <property type="match status" value="1"/>
</dbReference>
<dbReference type="GO" id="GO:0004672">
    <property type="term" value="F:protein kinase activity"/>
    <property type="evidence" value="ECO:0007669"/>
    <property type="project" value="InterPro"/>
</dbReference>
<dbReference type="EMBL" id="ML975290">
    <property type="protein sequence ID" value="KAF1835191.1"/>
    <property type="molecule type" value="Genomic_DNA"/>
</dbReference>
<dbReference type="InterPro" id="IPR011009">
    <property type="entry name" value="Kinase-like_dom_sf"/>
</dbReference>
<dbReference type="Pfam" id="PF17667">
    <property type="entry name" value="Pkinase_fungal"/>
    <property type="match status" value="1"/>
</dbReference>
<evidence type="ECO:0000256" key="1">
    <source>
        <dbReference type="SAM" id="MobiDB-lite"/>
    </source>
</evidence>
<proteinExistence type="predicted"/>
<dbReference type="PANTHER" id="PTHR38248:SF2">
    <property type="entry name" value="FUNK1 11"/>
    <property type="match status" value="1"/>
</dbReference>
<sequence length="199" mass="23020">MAIISHSAATGSRNSSSATHGYESLHTRAGMLQRDILLNNLIVNEDNDNPSWPAFLIDLDLAIKEQREKSSGARGKTGTRAFMAIGVLLDDEQHSYMHDLEFFFWVLFWICIHYDGPQEARIVPRFDKWNYLDLEKLAGAKKGVVDDERDFLKTAQTNFTPYYQPLLPYVNKLRRKVFPNGKRWRSPNPQLYLDMKQIL</sequence>
<feature type="region of interest" description="Disordered" evidence="1">
    <location>
        <begin position="1"/>
        <end position="20"/>
    </location>
</feature>
<gene>
    <name evidence="3" type="ORF">BDW02DRAFT_568204</name>
</gene>
<evidence type="ECO:0000313" key="3">
    <source>
        <dbReference type="EMBL" id="KAF1835191.1"/>
    </source>
</evidence>
<dbReference type="PROSITE" id="PS50011">
    <property type="entry name" value="PROTEIN_KINASE_DOM"/>
    <property type="match status" value="1"/>
</dbReference>
<dbReference type="AlphaFoldDB" id="A0A6A5KHH1"/>
<reference evidence="3" key="1">
    <citation type="submission" date="2020-01" db="EMBL/GenBank/DDBJ databases">
        <authorList>
            <consortium name="DOE Joint Genome Institute"/>
            <person name="Haridas S."/>
            <person name="Albert R."/>
            <person name="Binder M."/>
            <person name="Bloem J."/>
            <person name="Labutti K."/>
            <person name="Salamov A."/>
            <person name="Andreopoulos B."/>
            <person name="Baker S.E."/>
            <person name="Barry K."/>
            <person name="Bills G."/>
            <person name="Bluhm B.H."/>
            <person name="Cannon C."/>
            <person name="Castanera R."/>
            <person name="Culley D.E."/>
            <person name="Daum C."/>
            <person name="Ezra D."/>
            <person name="Gonzalez J.B."/>
            <person name="Henrissat B."/>
            <person name="Kuo A."/>
            <person name="Liang C."/>
            <person name="Lipzen A."/>
            <person name="Lutzoni F."/>
            <person name="Magnuson J."/>
            <person name="Mondo S."/>
            <person name="Nolan M."/>
            <person name="Ohm R."/>
            <person name="Pangilinan J."/>
            <person name="Park H.-J."/>
            <person name="Ramirez L."/>
            <person name="Alfaro M."/>
            <person name="Sun H."/>
            <person name="Tritt A."/>
            <person name="Yoshinaga Y."/>
            <person name="Zwiers L.-H."/>
            <person name="Turgeon B.G."/>
            <person name="Goodwin S.B."/>
            <person name="Spatafora J.W."/>
            <person name="Crous P.W."/>
            <person name="Grigoriev I.V."/>
        </authorList>
    </citation>
    <scope>NUCLEOTIDE SEQUENCE</scope>
    <source>
        <strain evidence="3">P77</strain>
    </source>
</reference>
<name>A0A6A5KHH1_9PLEO</name>
<dbReference type="PANTHER" id="PTHR38248">
    <property type="entry name" value="FUNK1 6"/>
    <property type="match status" value="1"/>
</dbReference>
<evidence type="ECO:0000313" key="4">
    <source>
        <dbReference type="Proteomes" id="UP000800040"/>
    </source>
</evidence>
<dbReference type="Proteomes" id="UP000800040">
    <property type="component" value="Unassembled WGS sequence"/>
</dbReference>
<dbReference type="Gene3D" id="1.10.510.10">
    <property type="entry name" value="Transferase(Phosphotransferase) domain 1"/>
    <property type="match status" value="1"/>
</dbReference>
<dbReference type="GO" id="GO:0005524">
    <property type="term" value="F:ATP binding"/>
    <property type="evidence" value="ECO:0007669"/>
    <property type="project" value="InterPro"/>
</dbReference>
<feature type="compositionally biased region" description="Polar residues" evidence="1">
    <location>
        <begin position="7"/>
        <end position="19"/>
    </location>
</feature>
<organism evidence="3 4">
    <name type="scientific">Decorospora gaudefroyi</name>
    <dbReference type="NCBI Taxonomy" id="184978"/>
    <lineage>
        <taxon>Eukaryota</taxon>
        <taxon>Fungi</taxon>
        <taxon>Dikarya</taxon>
        <taxon>Ascomycota</taxon>
        <taxon>Pezizomycotina</taxon>
        <taxon>Dothideomycetes</taxon>
        <taxon>Pleosporomycetidae</taxon>
        <taxon>Pleosporales</taxon>
        <taxon>Pleosporineae</taxon>
        <taxon>Pleosporaceae</taxon>
        <taxon>Decorospora</taxon>
    </lineage>
</organism>
<keyword evidence="4" id="KW-1185">Reference proteome</keyword>
<accession>A0A6A5KHH1</accession>
<dbReference type="OrthoDB" id="5584477at2759"/>
<protein>
    <recommendedName>
        <fullName evidence="2">Protein kinase domain-containing protein</fullName>
    </recommendedName>
</protein>
<feature type="domain" description="Protein kinase" evidence="2">
    <location>
        <begin position="1"/>
        <end position="199"/>
    </location>
</feature>
<dbReference type="InterPro" id="IPR000719">
    <property type="entry name" value="Prot_kinase_dom"/>
</dbReference>